<dbReference type="Proteomes" id="UP000222542">
    <property type="component" value="Unassembled WGS sequence"/>
</dbReference>
<feature type="region of interest" description="Disordered" evidence="1">
    <location>
        <begin position="40"/>
        <end position="65"/>
    </location>
</feature>
<reference evidence="2 3" key="1">
    <citation type="journal article" date="2014" name="Nat. Genet.">
        <title>Genome sequence of the hot pepper provides insights into the evolution of pungency in Capsicum species.</title>
        <authorList>
            <person name="Kim S."/>
            <person name="Park M."/>
            <person name="Yeom S.I."/>
            <person name="Kim Y.M."/>
            <person name="Lee J.M."/>
            <person name="Lee H.A."/>
            <person name="Seo E."/>
            <person name="Choi J."/>
            <person name="Cheong K."/>
            <person name="Kim K.T."/>
            <person name="Jung K."/>
            <person name="Lee G.W."/>
            <person name="Oh S.K."/>
            <person name="Bae C."/>
            <person name="Kim S.B."/>
            <person name="Lee H.Y."/>
            <person name="Kim S.Y."/>
            <person name="Kim M.S."/>
            <person name="Kang B.C."/>
            <person name="Jo Y.D."/>
            <person name="Yang H.B."/>
            <person name="Jeong H.J."/>
            <person name="Kang W.H."/>
            <person name="Kwon J.K."/>
            <person name="Shin C."/>
            <person name="Lim J.Y."/>
            <person name="Park J.H."/>
            <person name="Huh J.H."/>
            <person name="Kim J.S."/>
            <person name="Kim B.D."/>
            <person name="Cohen O."/>
            <person name="Paran I."/>
            <person name="Suh M.C."/>
            <person name="Lee S.B."/>
            <person name="Kim Y.K."/>
            <person name="Shin Y."/>
            <person name="Noh S.J."/>
            <person name="Park J."/>
            <person name="Seo Y.S."/>
            <person name="Kwon S.Y."/>
            <person name="Kim H.A."/>
            <person name="Park J.M."/>
            <person name="Kim H.J."/>
            <person name="Choi S.B."/>
            <person name="Bosland P.W."/>
            <person name="Reeves G."/>
            <person name="Jo S.H."/>
            <person name="Lee B.W."/>
            <person name="Cho H.T."/>
            <person name="Choi H.S."/>
            <person name="Lee M.S."/>
            <person name="Yu Y."/>
            <person name="Do Choi Y."/>
            <person name="Park B.S."/>
            <person name="van Deynze A."/>
            <person name="Ashrafi H."/>
            <person name="Hill T."/>
            <person name="Kim W.T."/>
            <person name="Pai H.S."/>
            <person name="Ahn H.K."/>
            <person name="Yeam I."/>
            <person name="Giovannoni J.J."/>
            <person name="Rose J.K."/>
            <person name="Sorensen I."/>
            <person name="Lee S.J."/>
            <person name="Kim R.W."/>
            <person name="Choi I.Y."/>
            <person name="Choi B.S."/>
            <person name="Lim J.S."/>
            <person name="Lee Y.H."/>
            <person name="Choi D."/>
        </authorList>
    </citation>
    <scope>NUCLEOTIDE SEQUENCE [LARGE SCALE GENOMIC DNA]</scope>
    <source>
        <strain evidence="3">cv. CM334</strain>
    </source>
</reference>
<reference evidence="2 3" key="2">
    <citation type="journal article" date="2017" name="Genome Biol.">
        <title>New reference genome sequences of hot pepper reveal the massive evolution of plant disease-resistance genes by retroduplication.</title>
        <authorList>
            <person name="Kim S."/>
            <person name="Park J."/>
            <person name="Yeom S.I."/>
            <person name="Kim Y.M."/>
            <person name="Seo E."/>
            <person name="Kim K.T."/>
            <person name="Kim M.S."/>
            <person name="Lee J.M."/>
            <person name="Cheong K."/>
            <person name="Shin H.S."/>
            <person name="Kim S.B."/>
            <person name="Han K."/>
            <person name="Lee J."/>
            <person name="Park M."/>
            <person name="Lee H.A."/>
            <person name="Lee H.Y."/>
            <person name="Lee Y."/>
            <person name="Oh S."/>
            <person name="Lee J.H."/>
            <person name="Choi E."/>
            <person name="Choi E."/>
            <person name="Lee S.E."/>
            <person name="Jeon J."/>
            <person name="Kim H."/>
            <person name="Choi G."/>
            <person name="Song H."/>
            <person name="Lee J."/>
            <person name="Lee S.C."/>
            <person name="Kwon J.K."/>
            <person name="Lee H.Y."/>
            <person name="Koo N."/>
            <person name="Hong Y."/>
            <person name="Kim R.W."/>
            <person name="Kang W.H."/>
            <person name="Huh J.H."/>
            <person name="Kang B.C."/>
            <person name="Yang T.J."/>
            <person name="Lee Y.H."/>
            <person name="Bennetzen J.L."/>
            <person name="Choi D."/>
        </authorList>
    </citation>
    <scope>NUCLEOTIDE SEQUENCE [LARGE SCALE GENOMIC DNA]</scope>
    <source>
        <strain evidence="3">cv. CM334</strain>
    </source>
</reference>
<feature type="region of interest" description="Disordered" evidence="1">
    <location>
        <begin position="89"/>
        <end position="108"/>
    </location>
</feature>
<dbReference type="AlphaFoldDB" id="A0A2G2Y8P3"/>
<gene>
    <name evidence="2" type="ORF">T459_30527</name>
</gene>
<name>A0A2G2Y8P3_CAPAN</name>
<dbReference type="OMA" id="MCKARLL"/>
<feature type="compositionally biased region" description="Polar residues" evidence="1">
    <location>
        <begin position="91"/>
        <end position="106"/>
    </location>
</feature>
<dbReference type="EMBL" id="AYRZ02000012">
    <property type="protein sequence ID" value="PHT66102.1"/>
    <property type="molecule type" value="Genomic_DNA"/>
</dbReference>
<proteinExistence type="predicted"/>
<keyword evidence="3" id="KW-1185">Reference proteome</keyword>
<organism evidence="2 3">
    <name type="scientific">Capsicum annuum</name>
    <name type="common">Capsicum pepper</name>
    <dbReference type="NCBI Taxonomy" id="4072"/>
    <lineage>
        <taxon>Eukaryota</taxon>
        <taxon>Viridiplantae</taxon>
        <taxon>Streptophyta</taxon>
        <taxon>Embryophyta</taxon>
        <taxon>Tracheophyta</taxon>
        <taxon>Spermatophyta</taxon>
        <taxon>Magnoliopsida</taxon>
        <taxon>eudicotyledons</taxon>
        <taxon>Gunneridae</taxon>
        <taxon>Pentapetalae</taxon>
        <taxon>asterids</taxon>
        <taxon>lamiids</taxon>
        <taxon>Solanales</taxon>
        <taxon>Solanaceae</taxon>
        <taxon>Solanoideae</taxon>
        <taxon>Capsiceae</taxon>
        <taxon>Capsicum</taxon>
    </lineage>
</organism>
<evidence type="ECO:0000313" key="3">
    <source>
        <dbReference type="Proteomes" id="UP000222542"/>
    </source>
</evidence>
<accession>A0A2G2Y8P3</accession>
<protein>
    <submittedName>
        <fullName evidence="2">Uncharacterized protein</fullName>
    </submittedName>
</protein>
<evidence type="ECO:0000256" key="1">
    <source>
        <dbReference type="SAM" id="MobiDB-lite"/>
    </source>
</evidence>
<sequence>MVRAALEEAKEMCKARLLHFKGKSEDVTGQETRSVIIETNNSNDSLLASGEERVTSKSEASMPLNAQPVEFQKTGGVLSRSNSIKLRLDNDSSAVSSPRPKQSQPSGKLFFNSVPMVTKYDSWRTKYLCHTLFKKGKI</sequence>
<evidence type="ECO:0000313" key="2">
    <source>
        <dbReference type="EMBL" id="PHT66102.1"/>
    </source>
</evidence>
<dbReference type="Gramene" id="PHT66102">
    <property type="protein sequence ID" value="PHT66102"/>
    <property type="gene ID" value="T459_30527"/>
</dbReference>
<comment type="caution">
    <text evidence="2">The sequence shown here is derived from an EMBL/GenBank/DDBJ whole genome shotgun (WGS) entry which is preliminary data.</text>
</comment>